<reference evidence="2" key="1">
    <citation type="submission" date="2015-07" db="EMBL/GenBank/DDBJ databases">
        <authorList>
            <person name="Teixeira M.M."/>
            <person name="Souza R.C."/>
            <person name="Almeida L.G."/>
            <person name="Vicente V.A."/>
            <person name="de Hoog S."/>
            <person name="Bocca A.L."/>
            <person name="de Almeida S.R."/>
            <person name="Vasconcelos A.T."/>
            <person name="Felipe M.S."/>
        </authorList>
    </citation>
    <scope>NUCLEOTIDE SEQUENCE [LARGE SCALE GENOMIC DNA]</scope>
    <source>
        <strain evidence="2">KSF</strain>
    </source>
</reference>
<dbReference type="AlphaFoldDB" id="A0A1C1CW23"/>
<keyword evidence="2" id="KW-1185">Reference proteome</keyword>
<proteinExistence type="predicted"/>
<gene>
    <name evidence="1" type="ORF">CLCR_10822</name>
</gene>
<dbReference type="Proteomes" id="UP000094526">
    <property type="component" value="Unassembled WGS sequence"/>
</dbReference>
<dbReference type="EMBL" id="LGRB01000008">
    <property type="protein sequence ID" value="OCT52737.1"/>
    <property type="molecule type" value="Genomic_DNA"/>
</dbReference>
<comment type="caution">
    <text evidence="1">The sequence shown here is derived from an EMBL/GenBank/DDBJ whole genome shotgun (WGS) entry which is preliminary data.</text>
</comment>
<protein>
    <submittedName>
        <fullName evidence="1">Uncharacterized protein</fullName>
    </submittedName>
</protein>
<name>A0A1C1CW23_9EURO</name>
<dbReference type="VEuPathDB" id="FungiDB:G647_10276"/>
<accession>A0A1C1CW23</accession>
<dbReference type="VEuPathDB" id="FungiDB:CLCR_10822"/>
<sequence length="214" mass="23478">MAPHTAPCRSESEGTHIVLDGAIVTIITEFDPHLIKKDDGDKLSGGRLEGTAWSILRASRIVGMESGDDKEICIAGDESERIKSSLLASSSAYDNGLECHRHRLCPCRKQIELGRLALMLGENFRVPLINGQYNGRGTLTLVRLRTFYLFNESPHVVSLEFKDMSKTAEQSQTGGPDPKVILVELRDERLALEDEIKAKGISIDENGDSSPGES</sequence>
<organism evidence="1 2">
    <name type="scientific">Cladophialophora carrionii</name>
    <dbReference type="NCBI Taxonomy" id="86049"/>
    <lineage>
        <taxon>Eukaryota</taxon>
        <taxon>Fungi</taxon>
        <taxon>Dikarya</taxon>
        <taxon>Ascomycota</taxon>
        <taxon>Pezizomycotina</taxon>
        <taxon>Eurotiomycetes</taxon>
        <taxon>Chaetothyriomycetidae</taxon>
        <taxon>Chaetothyriales</taxon>
        <taxon>Herpotrichiellaceae</taxon>
        <taxon>Cladophialophora</taxon>
    </lineage>
</organism>
<evidence type="ECO:0000313" key="2">
    <source>
        <dbReference type="Proteomes" id="UP000094526"/>
    </source>
</evidence>
<evidence type="ECO:0000313" key="1">
    <source>
        <dbReference type="EMBL" id="OCT52737.1"/>
    </source>
</evidence>
<dbReference type="OrthoDB" id="4152896at2759"/>